<gene>
    <name evidence="1" type="ORF">EYF80_035988</name>
</gene>
<proteinExistence type="predicted"/>
<evidence type="ECO:0000313" key="1">
    <source>
        <dbReference type="EMBL" id="TNN53784.1"/>
    </source>
</evidence>
<dbReference type="Proteomes" id="UP000314294">
    <property type="component" value="Unassembled WGS sequence"/>
</dbReference>
<protein>
    <submittedName>
        <fullName evidence="1">Uncharacterized protein</fullName>
    </submittedName>
</protein>
<organism evidence="1 2">
    <name type="scientific">Liparis tanakae</name>
    <name type="common">Tanaka's snailfish</name>
    <dbReference type="NCBI Taxonomy" id="230148"/>
    <lineage>
        <taxon>Eukaryota</taxon>
        <taxon>Metazoa</taxon>
        <taxon>Chordata</taxon>
        <taxon>Craniata</taxon>
        <taxon>Vertebrata</taxon>
        <taxon>Euteleostomi</taxon>
        <taxon>Actinopterygii</taxon>
        <taxon>Neopterygii</taxon>
        <taxon>Teleostei</taxon>
        <taxon>Neoteleostei</taxon>
        <taxon>Acanthomorphata</taxon>
        <taxon>Eupercaria</taxon>
        <taxon>Perciformes</taxon>
        <taxon>Cottioidei</taxon>
        <taxon>Cottales</taxon>
        <taxon>Liparidae</taxon>
        <taxon>Liparis</taxon>
    </lineage>
</organism>
<accession>A0A4Z2GLV3</accession>
<sequence>MLPPECVIPRVRGEYESLSFMPQQLLWAGLQFWLFTFTSKCEDLLGFLGRDEMHALAQCMLG</sequence>
<keyword evidence="2" id="KW-1185">Reference proteome</keyword>
<evidence type="ECO:0000313" key="2">
    <source>
        <dbReference type="Proteomes" id="UP000314294"/>
    </source>
</evidence>
<dbReference type="EMBL" id="SRLO01000505">
    <property type="protein sequence ID" value="TNN53784.1"/>
    <property type="molecule type" value="Genomic_DNA"/>
</dbReference>
<dbReference type="AlphaFoldDB" id="A0A4Z2GLV3"/>
<comment type="caution">
    <text evidence="1">The sequence shown here is derived from an EMBL/GenBank/DDBJ whole genome shotgun (WGS) entry which is preliminary data.</text>
</comment>
<name>A0A4Z2GLV3_9TELE</name>
<reference evidence="1 2" key="1">
    <citation type="submission" date="2019-03" db="EMBL/GenBank/DDBJ databases">
        <title>First draft genome of Liparis tanakae, snailfish: a comprehensive survey of snailfish specific genes.</title>
        <authorList>
            <person name="Kim W."/>
            <person name="Song I."/>
            <person name="Jeong J.-H."/>
            <person name="Kim D."/>
            <person name="Kim S."/>
            <person name="Ryu S."/>
            <person name="Song J.Y."/>
            <person name="Lee S.K."/>
        </authorList>
    </citation>
    <scope>NUCLEOTIDE SEQUENCE [LARGE SCALE GENOMIC DNA]</scope>
    <source>
        <tissue evidence="1">Muscle</tissue>
    </source>
</reference>